<dbReference type="EMBL" id="FUZA01000001">
    <property type="protein sequence ID" value="SKB53387.1"/>
    <property type="molecule type" value="Genomic_DNA"/>
</dbReference>
<evidence type="ECO:0000313" key="2">
    <source>
        <dbReference type="Proteomes" id="UP000190897"/>
    </source>
</evidence>
<name>A0A1T5C1Y4_9BACT</name>
<dbReference type="InterPro" id="IPR021787">
    <property type="entry name" value="DUF3352"/>
</dbReference>
<gene>
    <name evidence="1" type="ORF">SAMN05660293_00827</name>
</gene>
<proteinExistence type="predicted"/>
<protein>
    <submittedName>
        <fullName evidence="1">Uncharacterized protein</fullName>
    </submittedName>
</protein>
<dbReference type="OrthoDB" id="1093345at2"/>
<dbReference type="STRING" id="651661.SAMN05660293_00827"/>
<dbReference type="RefSeq" id="WP_082213367.1">
    <property type="nucleotide sequence ID" value="NZ_FUZA01000001.1"/>
</dbReference>
<reference evidence="2" key="1">
    <citation type="submission" date="2017-02" db="EMBL/GenBank/DDBJ databases">
        <authorList>
            <person name="Varghese N."/>
            <person name="Submissions S."/>
        </authorList>
    </citation>
    <scope>NUCLEOTIDE SEQUENCE [LARGE SCALE GENOMIC DNA]</scope>
    <source>
        <strain evidence="2">DSM 22270</strain>
    </source>
</reference>
<dbReference type="Pfam" id="PF11832">
    <property type="entry name" value="DUF3352"/>
    <property type="match status" value="1"/>
</dbReference>
<accession>A0A1T5C1Y4</accession>
<organism evidence="1 2">
    <name type="scientific">Dyadobacter psychrophilus</name>
    <dbReference type="NCBI Taxonomy" id="651661"/>
    <lineage>
        <taxon>Bacteria</taxon>
        <taxon>Pseudomonadati</taxon>
        <taxon>Bacteroidota</taxon>
        <taxon>Cytophagia</taxon>
        <taxon>Cytophagales</taxon>
        <taxon>Spirosomataceae</taxon>
        <taxon>Dyadobacter</taxon>
    </lineage>
</organism>
<evidence type="ECO:0000313" key="1">
    <source>
        <dbReference type="EMBL" id="SKB53387.1"/>
    </source>
</evidence>
<dbReference type="AlphaFoldDB" id="A0A1T5C1Y4"/>
<sequence>MSKKYIIAILLAAVLAAAGYFLFQYSRGSAAAWKFIPSSALVVITSEHLQDSLYVATDANLDVKRLPLLDVASDNLSLLNLFTKDQKRLNNFLKNKALSYSYHPRTSTEWGVIVYIPIANEEEAKWLSTPQNPNIRALHHNFQDHRITDIIDANSRPLFSYLIEDHYLIVSYYGDLIEDAVRASSINIESFRLKSNFSRINDSDYGTSIYLRNDAWKSVISGDNINSNFYEFGRNFPNFQDFHIEETKVKGSLSLKSTGTSAPDYYLTDIVKDIPGAPFVGHKHISQQTSFLYRSAVVDRAAFQKEFQQWHKKYKSEAWNKLNYYIGKESNQLIDNLGAELILCQLEENNSISDGKILLAEFSNYEKLRPVLQKLSRLANEETNVSIDQYQGYDIYSVPIPELPTGLYGPMFSGFPRSYITYIAPYLVISNNSQVLQNYIVDYENQITWKQSPEYDSVLISAKSEAQLSLIVNLRKAQTRAGNGGIKKYTDLVSKMESLVFQCKYEDGDAFPEITLIPKKRQTASKVLNRTFLNIDIEWPDIYDTELAALQNPIDGSSEILLTDKQNNLLRTNNLREGKTETIAKLNGPIITSAYKVDFLNIGRQQRIFATKSTVYALDEDDSTTVTTFTGSLPSGQDIAALYAIDGGDDGSNRFIVKNTAEELFLWESVTRPIRRLNHSVQFENIQSPVVALNQIGNRGFIVTQKNGKIFLLKENGTVRQGFPVDILTRTESAFTWTQDPATGQPELVGVSVSGELIRISLDGKITSRKQLLRPEPGSKFKTLFDRNSLDWILIRSLNSKTAIITKDGKDLFEIKDILPNSIIQYHFFGVDNRFITIKSGSYTTVFDMTGKRLGDKAIPSEMPVQLTYQPGYYKLLIFSRSEKKIQVWSVKLR</sequence>
<keyword evidence="2" id="KW-1185">Reference proteome</keyword>
<dbReference type="Proteomes" id="UP000190897">
    <property type="component" value="Unassembled WGS sequence"/>
</dbReference>